<feature type="transmembrane region" description="Helical" evidence="1">
    <location>
        <begin position="94"/>
        <end position="114"/>
    </location>
</feature>
<organism evidence="2 3">
    <name type="scientific">Paenibacillus nanensis</name>
    <dbReference type="NCBI Taxonomy" id="393251"/>
    <lineage>
        <taxon>Bacteria</taxon>
        <taxon>Bacillati</taxon>
        <taxon>Bacillota</taxon>
        <taxon>Bacilli</taxon>
        <taxon>Bacillales</taxon>
        <taxon>Paenibacillaceae</taxon>
        <taxon>Paenibacillus</taxon>
    </lineage>
</organism>
<name>A0A3A1UW74_9BACL</name>
<dbReference type="EMBL" id="QXQA01000020">
    <property type="protein sequence ID" value="RIX48715.1"/>
    <property type="molecule type" value="Genomic_DNA"/>
</dbReference>
<sequence>MQIVFGQPVNMVHLAGVLAGWCIVLYLTIRQYRKLPKKPVVWKMVIVVWVGLFAFNLNLPMFGQTAKLSILPLGVWILYLFFRKRSWDAYRRFAWLGFAANYLFLIVTLLSGAAHQAIYDKRDPSTYLADVGKAEIIGIHPSAQAVVWDPSEFASLLDTLQIGDMSDSADWYYQSKFEHEPYYQHERFPYALVGAKPSWGSGLRAVVYIEMDGKGLLIAAADRSYYFRSEKPLINGEAVES</sequence>
<dbReference type="OrthoDB" id="2438344at2"/>
<feature type="transmembrane region" description="Helical" evidence="1">
    <location>
        <begin position="12"/>
        <end position="29"/>
    </location>
</feature>
<comment type="caution">
    <text evidence="2">The sequence shown here is derived from an EMBL/GenBank/DDBJ whole genome shotgun (WGS) entry which is preliminary data.</text>
</comment>
<keyword evidence="1" id="KW-0812">Transmembrane</keyword>
<feature type="transmembrane region" description="Helical" evidence="1">
    <location>
        <begin position="41"/>
        <end position="59"/>
    </location>
</feature>
<keyword evidence="1" id="KW-0472">Membrane</keyword>
<evidence type="ECO:0000313" key="2">
    <source>
        <dbReference type="EMBL" id="RIX48715.1"/>
    </source>
</evidence>
<feature type="transmembrane region" description="Helical" evidence="1">
    <location>
        <begin position="65"/>
        <end position="82"/>
    </location>
</feature>
<gene>
    <name evidence="2" type="ORF">D3P08_23755</name>
</gene>
<dbReference type="RefSeq" id="WP_119602617.1">
    <property type="nucleotide sequence ID" value="NZ_QXQA01000020.1"/>
</dbReference>
<dbReference type="AlphaFoldDB" id="A0A3A1UW74"/>
<protein>
    <submittedName>
        <fullName evidence="2">Uncharacterized protein</fullName>
    </submittedName>
</protein>
<keyword evidence="3" id="KW-1185">Reference proteome</keyword>
<dbReference type="Proteomes" id="UP000266482">
    <property type="component" value="Unassembled WGS sequence"/>
</dbReference>
<evidence type="ECO:0000256" key="1">
    <source>
        <dbReference type="SAM" id="Phobius"/>
    </source>
</evidence>
<reference evidence="2 3" key="1">
    <citation type="submission" date="2018-09" db="EMBL/GenBank/DDBJ databases">
        <title>Paenibacillus aracenensis nov. sp. isolated from a cave in southern Spain.</title>
        <authorList>
            <person name="Jurado V."/>
            <person name="Gutierrez-Patricio S."/>
            <person name="Gonzalez-Pimentel J.L."/>
            <person name="Miller A.Z."/>
            <person name="Laiz L."/>
            <person name="Saiz-Jimenez C."/>
        </authorList>
    </citation>
    <scope>NUCLEOTIDE SEQUENCE [LARGE SCALE GENOMIC DNA]</scope>
    <source>
        <strain evidence="2 3">DSM 22867</strain>
    </source>
</reference>
<keyword evidence="1" id="KW-1133">Transmembrane helix</keyword>
<accession>A0A3A1UW74</accession>
<proteinExistence type="predicted"/>
<evidence type="ECO:0000313" key="3">
    <source>
        <dbReference type="Proteomes" id="UP000266482"/>
    </source>
</evidence>